<reference evidence="2" key="1">
    <citation type="submission" date="2016-03" db="EMBL/GenBank/DDBJ databases">
        <authorList>
            <person name="Ploux O."/>
        </authorList>
    </citation>
    <scope>NUCLEOTIDE SEQUENCE [LARGE SCALE GENOMIC DNA]</scope>
    <source>
        <strain evidence="2">UK7</strain>
    </source>
</reference>
<dbReference type="InParanoid" id="A0A1E1K882"/>
<keyword evidence="2" id="KW-1185">Reference proteome</keyword>
<dbReference type="Proteomes" id="UP000178129">
    <property type="component" value="Unassembled WGS sequence"/>
</dbReference>
<accession>A0A1E1K882</accession>
<evidence type="ECO:0000313" key="2">
    <source>
        <dbReference type="Proteomes" id="UP000178129"/>
    </source>
</evidence>
<dbReference type="STRING" id="914237.A0A1E1K882"/>
<comment type="caution">
    <text evidence="1">The sequence shown here is derived from an EMBL/GenBank/DDBJ whole genome shotgun (WGS) entry which is preliminary data.</text>
</comment>
<evidence type="ECO:0000313" key="1">
    <source>
        <dbReference type="EMBL" id="CZS94298.1"/>
    </source>
</evidence>
<dbReference type="EMBL" id="FJUW01000008">
    <property type="protein sequence ID" value="CZS94298.1"/>
    <property type="molecule type" value="Genomic_DNA"/>
</dbReference>
<name>A0A1E1K882_9HELO</name>
<sequence>MAGSVIGLEMEHRIEHVDSMASNLVWSGLGSPVQHGNDASHAGGHEHTEIIHGPNSHEDFDSDSALGLGDRHSTTTISSEALTPVEKYGRSYCAYQEGKYLMPNDEQERESLDGQHHLFRMTLGGRLHLAPLPTIQRALDIGTGTGIWSIQYGERKFLLDSFTLNLDRSRRKSWCGGVRSRSEPDAARLVRFLFVVVFERANSLQGTAELEAFKALAAGGIIEMQDVIFEFRSPDHSLEGSALATWAEKVKSAFGSKGIDLTSASRYKNDLETAGFEDIHQKEFI</sequence>
<proteinExistence type="predicted"/>
<gene>
    <name evidence="1" type="ORF">RCO7_10326</name>
</gene>
<protein>
    <recommendedName>
        <fullName evidence="3">Methyltransferase</fullName>
    </recommendedName>
</protein>
<dbReference type="InterPro" id="IPR029063">
    <property type="entry name" value="SAM-dependent_MTases_sf"/>
</dbReference>
<evidence type="ECO:0008006" key="3">
    <source>
        <dbReference type="Google" id="ProtNLM"/>
    </source>
</evidence>
<dbReference type="AlphaFoldDB" id="A0A1E1K882"/>
<organism evidence="1 2">
    <name type="scientific">Rhynchosporium graminicola</name>
    <dbReference type="NCBI Taxonomy" id="2792576"/>
    <lineage>
        <taxon>Eukaryota</taxon>
        <taxon>Fungi</taxon>
        <taxon>Dikarya</taxon>
        <taxon>Ascomycota</taxon>
        <taxon>Pezizomycotina</taxon>
        <taxon>Leotiomycetes</taxon>
        <taxon>Helotiales</taxon>
        <taxon>Ploettnerulaceae</taxon>
        <taxon>Rhynchosporium</taxon>
    </lineage>
</organism>
<dbReference type="SUPFAM" id="SSF53335">
    <property type="entry name" value="S-adenosyl-L-methionine-dependent methyltransferases"/>
    <property type="match status" value="2"/>
</dbReference>